<reference evidence="2" key="1">
    <citation type="journal article" date="2019" name="Int. J. Syst. Evol. Microbiol.">
        <title>The Global Catalogue of Microorganisms (GCM) 10K type strain sequencing project: providing services to taxonomists for standard genome sequencing and annotation.</title>
        <authorList>
            <consortium name="The Broad Institute Genomics Platform"/>
            <consortium name="The Broad Institute Genome Sequencing Center for Infectious Disease"/>
            <person name="Wu L."/>
            <person name="Ma J."/>
        </authorList>
    </citation>
    <scope>NUCLEOTIDE SEQUENCE [LARGE SCALE GENOMIC DNA]</scope>
    <source>
        <strain evidence="2">CGMCC 1.16855</strain>
    </source>
</reference>
<keyword evidence="2" id="KW-1185">Reference proteome</keyword>
<evidence type="ECO:0000313" key="2">
    <source>
        <dbReference type="Proteomes" id="UP001595420"/>
    </source>
</evidence>
<evidence type="ECO:0000313" key="1">
    <source>
        <dbReference type="EMBL" id="MFC3002956.1"/>
    </source>
</evidence>
<comment type="caution">
    <text evidence="1">The sequence shown here is derived from an EMBL/GenBank/DDBJ whole genome shotgun (WGS) entry which is preliminary data.</text>
</comment>
<gene>
    <name evidence="1" type="ORF">ACFOD3_23870</name>
</gene>
<dbReference type="Proteomes" id="UP001595420">
    <property type="component" value="Unassembled WGS sequence"/>
</dbReference>
<proteinExistence type="predicted"/>
<organism evidence="1 2">
    <name type="scientific">Falsiroseomonas tokyonensis</name>
    <dbReference type="NCBI Taxonomy" id="430521"/>
    <lineage>
        <taxon>Bacteria</taxon>
        <taxon>Pseudomonadati</taxon>
        <taxon>Pseudomonadota</taxon>
        <taxon>Alphaproteobacteria</taxon>
        <taxon>Acetobacterales</taxon>
        <taxon>Roseomonadaceae</taxon>
        <taxon>Falsiroseomonas</taxon>
    </lineage>
</organism>
<name>A0ABV7C1R5_9PROT</name>
<sequence>MASETERSRERRWVVVAPDGRYVTLGRHSDPSEEEILAAEKALLSQELSGWLAVMEGNPWVGKVPELLEVRPLGGPTSNFSDAATACLAAILAKRADAGP</sequence>
<dbReference type="RefSeq" id="WP_216839254.1">
    <property type="nucleotide sequence ID" value="NZ_JAFNJS010000008.1"/>
</dbReference>
<protein>
    <recommendedName>
        <fullName evidence="3">HicB family protein</fullName>
    </recommendedName>
</protein>
<dbReference type="EMBL" id="JBHRSB010000008">
    <property type="protein sequence ID" value="MFC3002956.1"/>
    <property type="molecule type" value="Genomic_DNA"/>
</dbReference>
<evidence type="ECO:0008006" key="3">
    <source>
        <dbReference type="Google" id="ProtNLM"/>
    </source>
</evidence>
<accession>A0ABV7C1R5</accession>